<gene>
    <name evidence="2" type="ORF">EOE66_11830</name>
</gene>
<sequence>MSHWTERAQTAANAEMGAGAADAPVVDCEDRTWEPMADILELPDWQPIAEVKPIGLDELHAGPPAAPAPAQNAG</sequence>
<name>A0A437RI91_9BURK</name>
<dbReference type="EMBL" id="SACR01000003">
    <property type="protein sequence ID" value="RVU46502.1"/>
    <property type="molecule type" value="Genomic_DNA"/>
</dbReference>
<evidence type="ECO:0000256" key="1">
    <source>
        <dbReference type="SAM" id="MobiDB-lite"/>
    </source>
</evidence>
<dbReference type="AlphaFoldDB" id="A0A437RI91"/>
<reference evidence="2 3" key="1">
    <citation type="submission" date="2019-01" db="EMBL/GenBank/DDBJ databases">
        <authorList>
            <person name="Chen W.-M."/>
        </authorList>
    </citation>
    <scope>NUCLEOTIDE SEQUENCE [LARGE SCALE GENOMIC DNA]</scope>
    <source>
        <strain evidence="2 3">KYPY4</strain>
    </source>
</reference>
<comment type="caution">
    <text evidence="2">The sequence shown here is derived from an EMBL/GenBank/DDBJ whole genome shotgun (WGS) entry which is preliminary data.</text>
</comment>
<feature type="compositionally biased region" description="Low complexity" evidence="1">
    <location>
        <begin position="8"/>
        <end position="23"/>
    </location>
</feature>
<evidence type="ECO:0000313" key="2">
    <source>
        <dbReference type="EMBL" id="RVU46502.1"/>
    </source>
</evidence>
<feature type="region of interest" description="Disordered" evidence="1">
    <location>
        <begin position="1"/>
        <end position="23"/>
    </location>
</feature>
<keyword evidence="3" id="KW-1185">Reference proteome</keyword>
<dbReference type="RefSeq" id="WP_128228862.1">
    <property type="nucleotide sequence ID" value="NZ_SACR01000003.1"/>
</dbReference>
<accession>A0A437RI91</accession>
<protein>
    <submittedName>
        <fullName evidence="2">Uncharacterized protein</fullName>
    </submittedName>
</protein>
<proteinExistence type="predicted"/>
<dbReference type="Proteomes" id="UP000285575">
    <property type="component" value="Unassembled WGS sequence"/>
</dbReference>
<evidence type="ECO:0000313" key="3">
    <source>
        <dbReference type="Proteomes" id="UP000285575"/>
    </source>
</evidence>
<organism evidence="2 3">
    <name type="scientific">Rubrivivax rivuli</name>
    <dbReference type="NCBI Taxonomy" id="1862385"/>
    <lineage>
        <taxon>Bacteria</taxon>
        <taxon>Pseudomonadati</taxon>
        <taxon>Pseudomonadota</taxon>
        <taxon>Betaproteobacteria</taxon>
        <taxon>Burkholderiales</taxon>
        <taxon>Sphaerotilaceae</taxon>
        <taxon>Rubrivivax</taxon>
    </lineage>
</organism>